<dbReference type="InterPro" id="IPR013786">
    <property type="entry name" value="AcylCoA_DH/ox_N"/>
</dbReference>
<evidence type="ECO:0000259" key="2">
    <source>
        <dbReference type="Pfam" id="PF02771"/>
    </source>
</evidence>
<protein>
    <submittedName>
        <fullName evidence="4">Acyl-CoA dehydrogenase family protein</fullName>
    </submittedName>
</protein>
<dbReference type="PANTHER" id="PTHR43884">
    <property type="entry name" value="ACYL-COA DEHYDROGENASE"/>
    <property type="match status" value="1"/>
</dbReference>
<dbReference type="PANTHER" id="PTHR43884:SF12">
    <property type="entry name" value="ISOVALERYL-COA DEHYDROGENASE, MITOCHONDRIAL-RELATED"/>
    <property type="match status" value="1"/>
</dbReference>
<dbReference type="InterPro" id="IPR037069">
    <property type="entry name" value="AcylCoA_DH/ox_N_sf"/>
</dbReference>
<reference evidence="4 5" key="1">
    <citation type="submission" date="2023-06" db="EMBL/GenBank/DDBJ databases">
        <title>Actinomycetospora Odt1-22.</title>
        <authorList>
            <person name="Supong K."/>
        </authorList>
    </citation>
    <scope>NUCLEOTIDE SEQUENCE [LARGE SCALE GENOMIC DNA]</scope>
    <source>
        <strain evidence="4 5">Odt1-22</strain>
    </source>
</reference>
<evidence type="ECO:0000313" key="4">
    <source>
        <dbReference type="EMBL" id="MDL5155624.1"/>
    </source>
</evidence>
<dbReference type="Gene3D" id="2.40.110.10">
    <property type="entry name" value="Butyryl-CoA Dehydrogenase, subunit A, domain 2"/>
    <property type="match status" value="1"/>
</dbReference>
<accession>A0ABT7M5U0</accession>
<dbReference type="RefSeq" id="WP_286051709.1">
    <property type="nucleotide sequence ID" value="NZ_JASVWF010000001.1"/>
</dbReference>
<organism evidence="4 5">
    <name type="scientific">Actinomycetospora termitidis</name>
    <dbReference type="NCBI Taxonomy" id="3053470"/>
    <lineage>
        <taxon>Bacteria</taxon>
        <taxon>Bacillati</taxon>
        <taxon>Actinomycetota</taxon>
        <taxon>Actinomycetes</taxon>
        <taxon>Pseudonocardiales</taxon>
        <taxon>Pseudonocardiaceae</taxon>
        <taxon>Actinomycetospora</taxon>
    </lineage>
</organism>
<dbReference type="Gene3D" id="1.20.140.10">
    <property type="entry name" value="Butyryl-CoA Dehydrogenase, subunit A, domain 3"/>
    <property type="match status" value="1"/>
</dbReference>
<dbReference type="PIRSF" id="PIRSF016578">
    <property type="entry name" value="HsaA"/>
    <property type="match status" value="1"/>
</dbReference>
<evidence type="ECO:0000256" key="1">
    <source>
        <dbReference type="ARBA" id="ARBA00023002"/>
    </source>
</evidence>
<evidence type="ECO:0000259" key="3">
    <source>
        <dbReference type="Pfam" id="PF08028"/>
    </source>
</evidence>
<gene>
    <name evidence="4" type="ORF">QRT03_06640</name>
</gene>
<dbReference type="SUPFAM" id="SSF56645">
    <property type="entry name" value="Acyl-CoA dehydrogenase NM domain-like"/>
    <property type="match status" value="1"/>
</dbReference>
<proteinExistence type="predicted"/>
<dbReference type="InterPro" id="IPR009100">
    <property type="entry name" value="AcylCoA_DH/oxidase_NM_dom_sf"/>
</dbReference>
<dbReference type="Pfam" id="PF02771">
    <property type="entry name" value="Acyl-CoA_dh_N"/>
    <property type="match status" value="1"/>
</dbReference>
<dbReference type="InterPro" id="IPR013107">
    <property type="entry name" value="Acyl-CoA_DH_C"/>
</dbReference>
<dbReference type="SUPFAM" id="SSF47203">
    <property type="entry name" value="Acyl-CoA dehydrogenase C-terminal domain-like"/>
    <property type="match status" value="1"/>
</dbReference>
<name>A0ABT7M5U0_9PSEU</name>
<dbReference type="InterPro" id="IPR036250">
    <property type="entry name" value="AcylCo_DH-like_C"/>
</dbReference>
<dbReference type="Gene3D" id="1.10.540.10">
    <property type="entry name" value="Acyl-CoA dehydrogenase/oxidase, N-terminal domain"/>
    <property type="match status" value="1"/>
</dbReference>
<dbReference type="Proteomes" id="UP001231924">
    <property type="component" value="Unassembled WGS sequence"/>
</dbReference>
<dbReference type="EMBL" id="JASVWF010000001">
    <property type="protein sequence ID" value="MDL5155624.1"/>
    <property type="molecule type" value="Genomic_DNA"/>
</dbReference>
<dbReference type="Pfam" id="PF08028">
    <property type="entry name" value="Acyl-CoA_dh_2"/>
    <property type="match status" value="1"/>
</dbReference>
<sequence length="388" mass="40733">MTLSSRCTAPVHDGAASALSAARDLAGLVTARAEQGEKDGAVPDDVVGALSDAGLLHLLVASELGGSGLEIDAFGEVAEEIGRADASTGWCYIANAVVTGLVAGHLDDEGASALFARDGRAVAAGMLTPRGTVTAVDGGLRVGGEYSFASGSRHAQWIGAAGLLASAERPTSRVFLLPRADVEFRGNWAVLGLRATHSVDYTVPPRFVRSAFTFDPASCRPARGQVSLRLGTVALSAAGHAAVALGTARRALEEIVRIVGAGKVRPPMPPLRDQSGFRTDFAELDGRYRAARARHHEVLRDAVAAAASPEPVPEVVTQRIRQTATITVDTCLHVVSRCFEWSGSTGLRDPHPLQRCLRDMYAQKQHVLVDANSLAPTAPALMEQLRTG</sequence>
<evidence type="ECO:0000313" key="5">
    <source>
        <dbReference type="Proteomes" id="UP001231924"/>
    </source>
</evidence>
<feature type="domain" description="Acyl-CoA dehydrogenase/oxidase N-terminal" evidence="2">
    <location>
        <begin position="29"/>
        <end position="100"/>
    </location>
</feature>
<keyword evidence="5" id="KW-1185">Reference proteome</keyword>
<dbReference type="InterPro" id="IPR046373">
    <property type="entry name" value="Acyl-CoA_Oxase/DH_mid-dom_sf"/>
</dbReference>
<keyword evidence="1" id="KW-0560">Oxidoreductase</keyword>
<feature type="domain" description="Acyl-CoA dehydrogenase C-terminal" evidence="3">
    <location>
        <begin position="239"/>
        <end position="370"/>
    </location>
</feature>
<comment type="caution">
    <text evidence="4">The sequence shown here is derived from an EMBL/GenBank/DDBJ whole genome shotgun (WGS) entry which is preliminary data.</text>
</comment>